<evidence type="ECO:0000259" key="1">
    <source>
        <dbReference type="Pfam" id="PF01738"/>
    </source>
</evidence>
<comment type="caution">
    <text evidence="2">The sequence shown here is derived from an EMBL/GenBank/DDBJ whole genome shotgun (WGS) entry which is preliminary data.</text>
</comment>
<evidence type="ECO:0000313" key="2">
    <source>
        <dbReference type="EMBL" id="TMW65299.1"/>
    </source>
</evidence>
<dbReference type="PANTHER" id="PTHR17630">
    <property type="entry name" value="DIENELACTONE HYDROLASE"/>
    <property type="match status" value="1"/>
</dbReference>
<sequence>MSCCPSDAEPARASAPSASGVTRYHHTTLYVAGPPTATVGVLAFPDIFGLDSGRAKQDADRLGELGYAIAFVDIGDGEYIDPDKERPDMVAWFKTRDFDAVLLPRIQDAITYLQKEAKVEQICSYGYCWGAWVGARLSAVEGPLVKGHVSFHPSWRVEQLLYGDGAIEQLTERVHVPQLLLSAENDQDIVKEHGAVQKILSSRESKISARSRVVDFPDVKHGWVNRGDLDDPVVKASVDKAWQLAREFIAQICSA</sequence>
<gene>
    <name evidence="2" type="ORF">Poli38472_007941</name>
</gene>
<reference evidence="2" key="1">
    <citation type="submission" date="2019-03" db="EMBL/GenBank/DDBJ databases">
        <title>Long read genome sequence of the mycoparasitic Pythium oligandrum ATCC 38472 isolated from sugarbeet rhizosphere.</title>
        <authorList>
            <person name="Gaulin E."/>
        </authorList>
    </citation>
    <scope>NUCLEOTIDE SEQUENCE</scope>
    <source>
        <strain evidence="2">ATCC 38472_TT</strain>
    </source>
</reference>
<dbReference type="Gene3D" id="3.40.50.1820">
    <property type="entry name" value="alpha/beta hydrolase"/>
    <property type="match status" value="1"/>
</dbReference>
<dbReference type="PANTHER" id="PTHR17630:SF44">
    <property type="entry name" value="PROTEIN AIM2"/>
    <property type="match status" value="1"/>
</dbReference>
<feature type="domain" description="Dienelactone hydrolase" evidence="1">
    <location>
        <begin position="30"/>
        <end position="252"/>
    </location>
</feature>
<dbReference type="Pfam" id="PF01738">
    <property type="entry name" value="DLH"/>
    <property type="match status" value="1"/>
</dbReference>
<accession>A0A8K1CLK6</accession>
<dbReference type="EMBL" id="SPLM01000037">
    <property type="protein sequence ID" value="TMW65299.1"/>
    <property type="molecule type" value="Genomic_DNA"/>
</dbReference>
<protein>
    <recommendedName>
        <fullName evidence="1">Dienelactone hydrolase domain-containing protein</fullName>
    </recommendedName>
</protein>
<dbReference type="OrthoDB" id="17560at2759"/>
<evidence type="ECO:0000313" key="3">
    <source>
        <dbReference type="Proteomes" id="UP000794436"/>
    </source>
</evidence>
<dbReference type="InterPro" id="IPR002925">
    <property type="entry name" value="Dienelactn_hydro"/>
</dbReference>
<dbReference type="Proteomes" id="UP000794436">
    <property type="component" value="Unassembled WGS sequence"/>
</dbReference>
<dbReference type="AlphaFoldDB" id="A0A8K1CLK6"/>
<keyword evidence="3" id="KW-1185">Reference proteome</keyword>
<name>A0A8K1CLK6_PYTOL</name>
<dbReference type="InterPro" id="IPR029058">
    <property type="entry name" value="AB_hydrolase_fold"/>
</dbReference>
<organism evidence="2 3">
    <name type="scientific">Pythium oligandrum</name>
    <name type="common">Mycoparasitic fungus</name>
    <dbReference type="NCBI Taxonomy" id="41045"/>
    <lineage>
        <taxon>Eukaryota</taxon>
        <taxon>Sar</taxon>
        <taxon>Stramenopiles</taxon>
        <taxon>Oomycota</taxon>
        <taxon>Peronosporomycetes</taxon>
        <taxon>Pythiales</taxon>
        <taxon>Pythiaceae</taxon>
        <taxon>Pythium</taxon>
    </lineage>
</organism>
<proteinExistence type="predicted"/>
<dbReference type="GO" id="GO:0016787">
    <property type="term" value="F:hydrolase activity"/>
    <property type="evidence" value="ECO:0007669"/>
    <property type="project" value="InterPro"/>
</dbReference>
<dbReference type="SUPFAM" id="SSF53474">
    <property type="entry name" value="alpha/beta-Hydrolases"/>
    <property type="match status" value="1"/>
</dbReference>